<keyword evidence="6 8" id="KW-1133">Transmembrane helix</keyword>
<keyword evidence="3" id="KW-0328">Glycosyltransferase</keyword>
<keyword evidence="11" id="KW-1185">Reference proteome</keyword>
<feature type="transmembrane region" description="Helical" evidence="8">
    <location>
        <begin position="290"/>
        <end position="310"/>
    </location>
</feature>
<evidence type="ECO:0000256" key="6">
    <source>
        <dbReference type="ARBA" id="ARBA00022989"/>
    </source>
</evidence>
<feature type="transmembrane region" description="Helical" evidence="8">
    <location>
        <begin position="110"/>
        <end position="127"/>
    </location>
</feature>
<sequence>MSRWRTVGVFGLLFLMVAFAVFFGLTVFGNTSLRLDEAQSLFQTQRDIPGLLNLVAQDVHVPGYHTLLHYWQLLFGQDIYIARMLSLVFFVGTIIMTYVLANYALGSRRIGLFAALLVTISPFMNWYGSEARMYTMLAFMTVLNMYFFVRIVKQEGSGRWILWTVTAILGLYTHYFFILVLFSEFVSIILLRKRLSGGHVIRNTIIGGTIAGMSLLPWLLYVFSLGFASNTRPTLPEPSAGDLFDTYAQFVFGFQVPAVNTVIISLWPIGVLLAFFALQRSKREIPLSMTPFVLLATLPVLSAFLISITIKPFFLSRYLIVALPTLFIFIAWLLTRYRKWIARTVGITLVTVIGVLFAVQVISPNTPVKENYKEAVQYINVNASARDVVVVAAPFTIYPVEYYYKGDAKLTTQPIWNRFESGSVPAYDPSKVAQETKDNVSSYQHAFLMLSYDQGYNTKLKNYYDTNYQRIASRTFSPNLSVYEYKISYSPPINISP</sequence>
<comment type="subcellular location">
    <subcellularLocation>
        <location evidence="1">Cell membrane</location>
        <topology evidence="1">Multi-pass membrane protein</topology>
    </subcellularLocation>
</comment>
<evidence type="ECO:0000313" key="10">
    <source>
        <dbReference type="EMBL" id="RWZ78307.1"/>
    </source>
</evidence>
<dbReference type="Proteomes" id="UP000289257">
    <property type="component" value="Unassembled WGS sequence"/>
</dbReference>
<dbReference type="PANTHER" id="PTHR33908:SF11">
    <property type="entry name" value="MEMBRANE PROTEIN"/>
    <property type="match status" value="1"/>
</dbReference>
<dbReference type="InterPro" id="IPR038731">
    <property type="entry name" value="RgtA/B/C-like"/>
</dbReference>
<accession>A0A4V1J7D5</accession>
<dbReference type="GO" id="GO:0005886">
    <property type="term" value="C:plasma membrane"/>
    <property type="evidence" value="ECO:0007669"/>
    <property type="project" value="UniProtKB-SubCell"/>
</dbReference>
<evidence type="ECO:0000256" key="7">
    <source>
        <dbReference type="ARBA" id="ARBA00023136"/>
    </source>
</evidence>
<evidence type="ECO:0000256" key="8">
    <source>
        <dbReference type="SAM" id="Phobius"/>
    </source>
</evidence>
<dbReference type="EMBL" id="SCKX01000001">
    <property type="protein sequence ID" value="RWZ78307.1"/>
    <property type="molecule type" value="Genomic_DNA"/>
</dbReference>
<comment type="caution">
    <text evidence="10">The sequence shown here is derived from an EMBL/GenBank/DDBJ whole genome shotgun (WGS) entry which is preliminary data.</text>
</comment>
<reference evidence="10" key="1">
    <citation type="submission" date="2019-01" db="EMBL/GenBank/DDBJ databases">
        <title>Genomic signatures and co-occurrence patterns of the ultra-small Saccharimodia (Patescibacteria phylum) suggest a symbiotic lifestyle.</title>
        <authorList>
            <person name="Lemos L."/>
            <person name="Medeiros J."/>
            <person name="Andreote F."/>
            <person name="Fernandes G."/>
            <person name="Varani A."/>
            <person name="Oliveira G."/>
            <person name="Pylro V."/>
        </authorList>
    </citation>
    <scope>NUCLEOTIDE SEQUENCE [LARGE SCALE GENOMIC DNA]</scope>
    <source>
        <strain evidence="10">AMD02</strain>
    </source>
</reference>
<keyword evidence="7 8" id="KW-0472">Membrane</keyword>
<feature type="transmembrane region" description="Helical" evidence="8">
    <location>
        <begin position="341"/>
        <end position="362"/>
    </location>
</feature>
<name>A0A4V1J7D5_9BACT</name>
<feature type="transmembrane region" description="Helical" evidence="8">
    <location>
        <begin position="80"/>
        <end position="104"/>
    </location>
</feature>
<feature type="transmembrane region" description="Helical" evidence="8">
    <location>
        <begin position="203"/>
        <end position="227"/>
    </location>
</feature>
<protein>
    <submittedName>
        <fullName evidence="10">Phospholipid carrier-dependent glycosyltransferase</fullName>
    </submittedName>
</protein>
<organism evidence="10 11">
    <name type="scientific">Candidatus Microsaccharimonas sossegonensis</name>
    <dbReference type="NCBI Taxonomy" id="2506948"/>
    <lineage>
        <taxon>Bacteria</taxon>
        <taxon>Candidatus Saccharimonadota</taxon>
        <taxon>Candidatus Saccharimonadia</taxon>
        <taxon>Candidatus Saccharimonadales</taxon>
        <taxon>Candidatus Saccharimonadaceae</taxon>
        <taxon>Candidatus Microsaccharimonas</taxon>
    </lineage>
</organism>
<dbReference type="Pfam" id="PF13231">
    <property type="entry name" value="PMT_2"/>
    <property type="match status" value="1"/>
</dbReference>
<keyword evidence="4" id="KW-0808">Transferase</keyword>
<evidence type="ECO:0000256" key="4">
    <source>
        <dbReference type="ARBA" id="ARBA00022679"/>
    </source>
</evidence>
<feature type="domain" description="Glycosyltransferase RgtA/B/C/D-like" evidence="9">
    <location>
        <begin position="62"/>
        <end position="193"/>
    </location>
</feature>
<keyword evidence="2" id="KW-1003">Cell membrane</keyword>
<evidence type="ECO:0000256" key="3">
    <source>
        <dbReference type="ARBA" id="ARBA00022676"/>
    </source>
</evidence>
<dbReference type="GO" id="GO:0016763">
    <property type="term" value="F:pentosyltransferase activity"/>
    <property type="evidence" value="ECO:0007669"/>
    <property type="project" value="TreeGrafter"/>
</dbReference>
<gene>
    <name evidence="10" type="ORF">EOT05_00895</name>
</gene>
<dbReference type="GO" id="GO:0009103">
    <property type="term" value="P:lipopolysaccharide biosynthetic process"/>
    <property type="evidence" value="ECO:0007669"/>
    <property type="project" value="UniProtKB-ARBA"/>
</dbReference>
<feature type="transmembrane region" description="Helical" evidence="8">
    <location>
        <begin position="316"/>
        <end position="334"/>
    </location>
</feature>
<feature type="transmembrane region" description="Helical" evidence="8">
    <location>
        <begin position="6"/>
        <end position="28"/>
    </location>
</feature>
<evidence type="ECO:0000256" key="5">
    <source>
        <dbReference type="ARBA" id="ARBA00022692"/>
    </source>
</evidence>
<dbReference type="AlphaFoldDB" id="A0A4V1J7D5"/>
<dbReference type="InterPro" id="IPR050297">
    <property type="entry name" value="LipidA_mod_glycosyltrf_83"/>
</dbReference>
<feature type="transmembrane region" description="Helical" evidence="8">
    <location>
        <begin position="247"/>
        <end position="278"/>
    </location>
</feature>
<proteinExistence type="predicted"/>
<dbReference type="PANTHER" id="PTHR33908">
    <property type="entry name" value="MANNOSYLTRANSFERASE YKCB-RELATED"/>
    <property type="match status" value="1"/>
</dbReference>
<evidence type="ECO:0000313" key="11">
    <source>
        <dbReference type="Proteomes" id="UP000289257"/>
    </source>
</evidence>
<keyword evidence="5 8" id="KW-0812">Transmembrane</keyword>
<evidence type="ECO:0000256" key="2">
    <source>
        <dbReference type="ARBA" id="ARBA00022475"/>
    </source>
</evidence>
<evidence type="ECO:0000259" key="9">
    <source>
        <dbReference type="Pfam" id="PF13231"/>
    </source>
</evidence>
<evidence type="ECO:0000256" key="1">
    <source>
        <dbReference type="ARBA" id="ARBA00004651"/>
    </source>
</evidence>